<gene>
    <name evidence="3" type="ORF">VOLCADRAFT_99498</name>
</gene>
<dbReference type="Proteomes" id="UP000001058">
    <property type="component" value="Unassembled WGS sequence"/>
</dbReference>
<sequence>MPPKMARQSQVPPQTLSPVNLGAYGTPSPSLPSGSSAGAAAKPPVNIADLWAQLAAVSPTGGGRDRSSPAGVPRRPLTFKQQLLLGSMGCHDEDVLHAKHTNAESNMLLAEGRKYRDEFQAQHGAKPASSKTSYLAAHCSLAPAAGPRARFPTARPQGNLNLGLILRSYIIAKDRRDVACAHAVAVVLFLFFWLWFLLFLYTRARRHDCMYIAPCAKRPVTRFD</sequence>
<keyword evidence="2" id="KW-1133">Transmembrane helix</keyword>
<keyword evidence="2" id="KW-0472">Membrane</keyword>
<keyword evidence="4" id="KW-1185">Reference proteome</keyword>
<proteinExistence type="predicted"/>
<dbReference type="InParanoid" id="D8UHY0"/>
<keyword evidence="2" id="KW-0812">Transmembrane</keyword>
<accession>D8UHY0</accession>
<dbReference type="EMBL" id="GL378410">
    <property type="protein sequence ID" value="EFJ40661.1"/>
    <property type="molecule type" value="Genomic_DNA"/>
</dbReference>
<feature type="transmembrane region" description="Helical" evidence="2">
    <location>
        <begin position="181"/>
        <end position="201"/>
    </location>
</feature>
<feature type="compositionally biased region" description="Low complexity" evidence="1">
    <location>
        <begin position="27"/>
        <end position="40"/>
    </location>
</feature>
<evidence type="ECO:0000313" key="4">
    <source>
        <dbReference type="Proteomes" id="UP000001058"/>
    </source>
</evidence>
<dbReference type="RefSeq" id="XP_002958287.1">
    <property type="nucleotide sequence ID" value="XM_002958241.1"/>
</dbReference>
<dbReference type="KEGG" id="vcn:VOLCADRAFT_99498"/>
<name>D8UHY0_VOLCA</name>
<feature type="region of interest" description="Disordered" evidence="1">
    <location>
        <begin position="1"/>
        <end position="40"/>
    </location>
</feature>
<dbReference type="GeneID" id="9623361"/>
<protein>
    <submittedName>
        <fullName evidence="3">Uncharacterized protein</fullName>
    </submittedName>
</protein>
<reference evidence="3 4" key="1">
    <citation type="journal article" date="2010" name="Science">
        <title>Genomic analysis of organismal complexity in the multicellular green alga Volvox carteri.</title>
        <authorList>
            <person name="Prochnik S.E."/>
            <person name="Umen J."/>
            <person name="Nedelcu A.M."/>
            <person name="Hallmann A."/>
            <person name="Miller S.M."/>
            <person name="Nishii I."/>
            <person name="Ferris P."/>
            <person name="Kuo A."/>
            <person name="Mitros T."/>
            <person name="Fritz-Laylin L.K."/>
            <person name="Hellsten U."/>
            <person name="Chapman J."/>
            <person name="Simakov O."/>
            <person name="Rensing S.A."/>
            <person name="Terry A."/>
            <person name="Pangilinan J."/>
            <person name="Kapitonov V."/>
            <person name="Jurka J."/>
            <person name="Salamov A."/>
            <person name="Shapiro H."/>
            <person name="Schmutz J."/>
            <person name="Grimwood J."/>
            <person name="Lindquist E."/>
            <person name="Lucas S."/>
            <person name="Grigoriev I.V."/>
            <person name="Schmitt R."/>
            <person name="Kirk D."/>
            <person name="Rokhsar D.S."/>
        </authorList>
    </citation>
    <scope>NUCLEOTIDE SEQUENCE [LARGE SCALE GENOMIC DNA]</scope>
    <source>
        <strain evidence="4">f. Nagariensis / Eve</strain>
    </source>
</reference>
<dbReference type="AlphaFoldDB" id="D8UHY0"/>
<evidence type="ECO:0000256" key="2">
    <source>
        <dbReference type="SAM" id="Phobius"/>
    </source>
</evidence>
<organism evidence="4">
    <name type="scientific">Volvox carteri f. nagariensis</name>
    <dbReference type="NCBI Taxonomy" id="3068"/>
    <lineage>
        <taxon>Eukaryota</taxon>
        <taxon>Viridiplantae</taxon>
        <taxon>Chlorophyta</taxon>
        <taxon>core chlorophytes</taxon>
        <taxon>Chlorophyceae</taxon>
        <taxon>CS clade</taxon>
        <taxon>Chlamydomonadales</taxon>
        <taxon>Volvocaceae</taxon>
        <taxon>Volvox</taxon>
    </lineage>
</organism>
<feature type="compositionally biased region" description="Polar residues" evidence="1">
    <location>
        <begin position="7"/>
        <end position="18"/>
    </location>
</feature>
<evidence type="ECO:0000256" key="1">
    <source>
        <dbReference type="SAM" id="MobiDB-lite"/>
    </source>
</evidence>
<evidence type="ECO:0000313" key="3">
    <source>
        <dbReference type="EMBL" id="EFJ40661.1"/>
    </source>
</evidence>